<proteinExistence type="inferred from homology"/>
<dbReference type="EC" id="4.-.-.-" evidence="5"/>
<comment type="caution">
    <text evidence="8">The sequence shown here is derived from an EMBL/GenBank/DDBJ whole genome shotgun (WGS) entry which is preliminary data.</text>
</comment>
<dbReference type="NCBIfam" id="TIGR03367">
    <property type="entry name" value="queuosine_QueD"/>
    <property type="match status" value="1"/>
</dbReference>
<gene>
    <name evidence="8" type="primary">queD</name>
    <name evidence="8" type="ORF">ENR59_09690</name>
</gene>
<evidence type="ECO:0000256" key="2">
    <source>
        <dbReference type="ARBA" id="ARBA00008900"/>
    </source>
</evidence>
<dbReference type="EMBL" id="DSRP01000675">
    <property type="protein sequence ID" value="HGG93206.1"/>
    <property type="molecule type" value="Genomic_DNA"/>
</dbReference>
<feature type="binding site" evidence="7">
    <location>
        <position position="18"/>
    </location>
    <ligand>
        <name>Zn(2+)</name>
        <dbReference type="ChEBI" id="CHEBI:29105"/>
    </ligand>
</feature>
<dbReference type="GO" id="GO:0008616">
    <property type="term" value="P:tRNA queuosine(34) biosynthetic process"/>
    <property type="evidence" value="ECO:0007669"/>
    <property type="project" value="UniProtKB-KW"/>
</dbReference>
<reference evidence="8" key="1">
    <citation type="journal article" date="2020" name="mSystems">
        <title>Genome- and Community-Level Interaction Insights into Carbon Utilization and Element Cycling Functions of Hydrothermarchaeota in Hydrothermal Sediment.</title>
        <authorList>
            <person name="Zhou Z."/>
            <person name="Liu Y."/>
            <person name="Xu W."/>
            <person name="Pan J."/>
            <person name="Luo Z.H."/>
            <person name="Li M."/>
        </authorList>
    </citation>
    <scope>NUCLEOTIDE SEQUENCE [LARGE SCALE GENOMIC DNA]</scope>
    <source>
        <strain evidence="8">SpSt-413</strain>
    </source>
</reference>
<dbReference type="AlphaFoldDB" id="A0A7C4AHZ7"/>
<evidence type="ECO:0000256" key="7">
    <source>
        <dbReference type="PIRSR" id="PIRSR006113-2"/>
    </source>
</evidence>
<name>A0A7C4AHZ7_9BACT</name>
<dbReference type="InterPro" id="IPR007115">
    <property type="entry name" value="6-PTP_synth/QueD"/>
</dbReference>
<comment type="cofactor">
    <cofactor evidence="5 7">
        <name>Zn(2+)</name>
        <dbReference type="ChEBI" id="CHEBI:29105"/>
    </cofactor>
    <text evidence="5 7">Binds 1 zinc ion per subunit.</text>
</comment>
<evidence type="ECO:0000256" key="3">
    <source>
        <dbReference type="ARBA" id="ARBA00018141"/>
    </source>
</evidence>
<keyword evidence="5 7" id="KW-0862">Zinc</keyword>
<comment type="catalytic activity">
    <reaction evidence="4 5">
        <text>7,8-dihydroneopterin 3'-triphosphate + H2O = 6-carboxy-5,6,7,8-tetrahydropterin + triphosphate + acetaldehyde + 2 H(+)</text>
        <dbReference type="Rhea" id="RHEA:27966"/>
        <dbReference type="ChEBI" id="CHEBI:15343"/>
        <dbReference type="ChEBI" id="CHEBI:15377"/>
        <dbReference type="ChEBI" id="CHEBI:15378"/>
        <dbReference type="ChEBI" id="CHEBI:18036"/>
        <dbReference type="ChEBI" id="CHEBI:58462"/>
        <dbReference type="ChEBI" id="CHEBI:61032"/>
        <dbReference type="EC" id="4.1.2.50"/>
    </reaction>
</comment>
<dbReference type="PANTHER" id="PTHR12589">
    <property type="entry name" value="PYRUVOYL TETRAHYDROBIOPTERIN SYNTHASE"/>
    <property type="match status" value="1"/>
</dbReference>
<dbReference type="SUPFAM" id="SSF55620">
    <property type="entry name" value="Tetrahydrobiopterin biosynthesis enzymes-like"/>
    <property type="match status" value="1"/>
</dbReference>
<organism evidence="8">
    <name type="scientific">Fundidesulfovibrio putealis</name>
    <dbReference type="NCBI Taxonomy" id="270496"/>
    <lineage>
        <taxon>Bacteria</taxon>
        <taxon>Pseudomonadati</taxon>
        <taxon>Thermodesulfobacteriota</taxon>
        <taxon>Desulfovibrionia</taxon>
        <taxon>Desulfovibrionales</taxon>
        <taxon>Desulfovibrionaceae</taxon>
        <taxon>Fundidesulfovibrio</taxon>
    </lineage>
</organism>
<evidence type="ECO:0000313" key="8">
    <source>
        <dbReference type="EMBL" id="HGG93206.1"/>
    </source>
</evidence>
<dbReference type="InterPro" id="IPR038418">
    <property type="entry name" value="6-PTP_synth/QueD_sf"/>
</dbReference>
<keyword evidence="5" id="KW-0671">Queuosine biosynthesis</keyword>
<feature type="active site" description="Proton acceptor" evidence="6">
    <location>
        <position position="27"/>
    </location>
</feature>
<feature type="binding site" evidence="7">
    <location>
        <position position="31"/>
    </location>
    <ligand>
        <name>Zn(2+)</name>
        <dbReference type="ChEBI" id="CHEBI:29105"/>
    </ligand>
</feature>
<evidence type="ECO:0000256" key="4">
    <source>
        <dbReference type="ARBA" id="ARBA00048807"/>
    </source>
</evidence>
<evidence type="ECO:0000256" key="5">
    <source>
        <dbReference type="PIRNR" id="PIRNR006113"/>
    </source>
</evidence>
<feature type="active site" description="Charge relay system" evidence="6">
    <location>
        <position position="117"/>
    </location>
</feature>
<sequence length="129" mass="15006">MRRGIFKLTVTDEFSSSHCLRNYNGPCEALHGHNFVVEAVFKGERLTQDTEMLVDFKDLKGMLKQVLDALDHTHLNNLPYFQRRNPTAENLSRFIYWELARLLETSPVQLHEVSVFEKSTSKATYSEEQ</sequence>
<dbReference type="GO" id="GO:0046872">
    <property type="term" value="F:metal ion binding"/>
    <property type="evidence" value="ECO:0007669"/>
    <property type="project" value="UniProtKB-KW"/>
</dbReference>
<protein>
    <recommendedName>
        <fullName evidence="3 5">6-carboxy-5,6,7,8-tetrahydropterin synthase</fullName>
        <ecNumber evidence="5">4.-.-.-</ecNumber>
    </recommendedName>
</protein>
<dbReference type="GO" id="GO:0070497">
    <property type="term" value="F:6-carboxytetrahydropterin synthase activity"/>
    <property type="evidence" value="ECO:0007669"/>
    <property type="project" value="UniProtKB-EC"/>
</dbReference>
<keyword evidence="5 7" id="KW-0479">Metal-binding</keyword>
<dbReference type="PANTHER" id="PTHR12589:SF8">
    <property type="entry name" value="6-CARBOXY-5,6,7,8-TETRAHYDROPTERIN SYNTHASE"/>
    <property type="match status" value="1"/>
</dbReference>
<evidence type="ECO:0000256" key="6">
    <source>
        <dbReference type="PIRSR" id="PIRSR006113-1"/>
    </source>
</evidence>
<dbReference type="Pfam" id="PF01242">
    <property type="entry name" value="PTPS"/>
    <property type="match status" value="1"/>
</dbReference>
<evidence type="ECO:0000256" key="1">
    <source>
        <dbReference type="ARBA" id="ARBA00005061"/>
    </source>
</evidence>
<accession>A0A7C4AHZ7</accession>
<feature type="active site" description="Charge relay system" evidence="6">
    <location>
        <position position="72"/>
    </location>
</feature>
<keyword evidence="5" id="KW-0456">Lyase</keyword>
<dbReference type="Gene3D" id="3.30.479.10">
    <property type="entry name" value="6-pyruvoyl tetrahydropterin synthase/QueD"/>
    <property type="match status" value="1"/>
</dbReference>
<comment type="similarity">
    <text evidence="2 5">Belongs to the PTPS family. QueD subfamily.</text>
</comment>
<comment type="pathway">
    <text evidence="1 5">Purine metabolism; 7-cyano-7-deazaguanine biosynthesis.</text>
</comment>
<dbReference type="UniPathway" id="UPA00391"/>
<dbReference type="PIRSF" id="PIRSF006113">
    <property type="entry name" value="PTP_synth"/>
    <property type="match status" value="1"/>
</dbReference>
<feature type="binding site" evidence="7">
    <location>
        <position position="33"/>
    </location>
    <ligand>
        <name>Zn(2+)</name>
        <dbReference type="ChEBI" id="CHEBI:29105"/>
    </ligand>
</feature>